<evidence type="ECO:0000256" key="4">
    <source>
        <dbReference type="SAM" id="SignalP"/>
    </source>
</evidence>
<comment type="caution">
    <text evidence="6">The sequence shown here is derived from an EMBL/GenBank/DDBJ whole genome shotgun (WGS) entry which is preliminary data.</text>
</comment>
<dbReference type="GO" id="GO:0030246">
    <property type="term" value="F:carbohydrate binding"/>
    <property type="evidence" value="ECO:0007669"/>
    <property type="project" value="UniProtKB-ARBA"/>
</dbReference>
<feature type="chain" id="PRO_5038809083" evidence="4">
    <location>
        <begin position="22"/>
        <end position="335"/>
    </location>
</feature>
<name>A0A4R2RKR4_9FIRM</name>
<evidence type="ECO:0000256" key="1">
    <source>
        <dbReference type="ARBA" id="ARBA00004196"/>
    </source>
</evidence>
<dbReference type="Proteomes" id="UP000294813">
    <property type="component" value="Unassembled WGS sequence"/>
</dbReference>
<evidence type="ECO:0000313" key="7">
    <source>
        <dbReference type="Proteomes" id="UP000294813"/>
    </source>
</evidence>
<dbReference type="AlphaFoldDB" id="A0A4R2RKR4"/>
<dbReference type="RefSeq" id="WP_243116869.1">
    <property type="nucleotide sequence ID" value="NZ_JAOQNU010000015.1"/>
</dbReference>
<evidence type="ECO:0000313" key="6">
    <source>
        <dbReference type="EMBL" id="TCP63703.1"/>
    </source>
</evidence>
<sequence length="335" mass="36285">MSMKKSLLGVLLLLMMVMLSACGGSTAAKTNPLIADDGGTKKQPENQDLKPKKNIALVMKTLTNPFFIEMEKGARRAESELGINLIVKVGAKETSIEQQIAIVEELTRDKIDAIVIAPGSSTELIPALKKAKDANIPIINIDNRLDPKLSQEMGLGQIPFISVNNEQGAYLAAKVLSDKIKKPTQAVIIEGIPGTDNGEQRRRGAQRAFSENPNIQLVASQSAMWKIDEAMELTGKFFQRYPNIGVIFCANDMMALGALQYLEQTGKKDVLVAGYDALEEAKKAIQTGKLLATIDQQADVQGYTGVKYAMSAIQGNAVPVETMVDVKLLQADNLP</sequence>
<dbReference type="PANTHER" id="PTHR46847:SF1">
    <property type="entry name" value="D-ALLOSE-BINDING PERIPLASMIC PROTEIN-RELATED"/>
    <property type="match status" value="1"/>
</dbReference>
<dbReference type="PROSITE" id="PS51257">
    <property type="entry name" value="PROKAR_LIPOPROTEIN"/>
    <property type="match status" value="1"/>
</dbReference>
<dbReference type="PANTHER" id="PTHR46847">
    <property type="entry name" value="D-ALLOSE-BINDING PERIPLASMIC PROTEIN-RELATED"/>
    <property type="match status" value="1"/>
</dbReference>
<evidence type="ECO:0000256" key="3">
    <source>
        <dbReference type="ARBA" id="ARBA00022729"/>
    </source>
</evidence>
<protein>
    <submittedName>
        <fullName evidence="6">Monosaccharide ABC transporter substrate-binding protein (CUT2 family)</fullName>
    </submittedName>
</protein>
<dbReference type="Gene3D" id="3.40.50.2300">
    <property type="match status" value="2"/>
</dbReference>
<dbReference type="InterPro" id="IPR028082">
    <property type="entry name" value="Peripla_BP_I"/>
</dbReference>
<organism evidence="6 7">
    <name type="scientific">Heliophilum fasciatum</name>
    <dbReference type="NCBI Taxonomy" id="35700"/>
    <lineage>
        <taxon>Bacteria</taxon>
        <taxon>Bacillati</taxon>
        <taxon>Bacillota</taxon>
        <taxon>Clostridia</taxon>
        <taxon>Eubacteriales</taxon>
        <taxon>Heliobacteriaceae</taxon>
        <taxon>Heliophilum</taxon>
    </lineage>
</organism>
<feature type="signal peptide" evidence="4">
    <location>
        <begin position="1"/>
        <end position="21"/>
    </location>
</feature>
<evidence type="ECO:0000256" key="2">
    <source>
        <dbReference type="ARBA" id="ARBA00007639"/>
    </source>
</evidence>
<proteinExistence type="inferred from homology"/>
<evidence type="ECO:0000259" key="5">
    <source>
        <dbReference type="Pfam" id="PF13407"/>
    </source>
</evidence>
<reference evidence="6 7" key="1">
    <citation type="submission" date="2019-03" db="EMBL/GenBank/DDBJ databases">
        <title>Genomic Encyclopedia of Type Strains, Phase IV (KMG-IV): sequencing the most valuable type-strain genomes for metagenomic binning, comparative biology and taxonomic classification.</title>
        <authorList>
            <person name="Goeker M."/>
        </authorList>
    </citation>
    <scope>NUCLEOTIDE SEQUENCE [LARGE SCALE GENOMIC DNA]</scope>
    <source>
        <strain evidence="6 7">DSM 11170</strain>
    </source>
</reference>
<comment type="subcellular location">
    <subcellularLocation>
        <location evidence="1">Cell envelope</location>
    </subcellularLocation>
</comment>
<dbReference type="SUPFAM" id="SSF53822">
    <property type="entry name" value="Periplasmic binding protein-like I"/>
    <property type="match status" value="1"/>
</dbReference>
<dbReference type="GO" id="GO:0030313">
    <property type="term" value="C:cell envelope"/>
    <property type="evidence" value="ECO:0007669"/>
    <property type="project" value="UniProtKB-SubCell"/>
</dbReference>
<feature type="domain" description="Periplasmic binding protein" evidence="5">
    <location>
        <begin position="55"/>
        <end position="316"/>
    </location>
</feature>
<dbReference type="InterPro" id="IPR025997">
    <property type="entry name" value="SBP_2_dom"/>
</dbReference>
<keyword evidence="3 4" id="KW-0732">Signal</keyword>
<dbReference type="Pfam" id="PF13407">
    <property type="entry name" value="Peripla_BP_4"/>
    <property type="match status" value="1"/>
</dbReference>
<dbReference type="CDD" id="cd19970">
    <property type="entry name" value="PBP1_ABC_sugar_binding-like"/>
    <property type="match status" value="1"/>
</dbReference>
<keyword evidence="7" id="KW-1185">Reference proteome</keyword>
<accession>A0A4R2RKR4</accession>
<gene>
    <name evidence="6" type="ORF">EDD73_11647</name>
</gene>
<comment type="similarity">
    <text evidence="2">Belongs to the bacterial solute-binding protein 2 family.</text>
</comment>
<dbReference type="EMBL" id="SLXT01000016">
    <property type="protein sequence ID" value="TCP63703.1"/>
    <property type="molecule type" value="Genomic_DNA"/>
</dbReference>